<proteinExistence type="predicted"/>
<feature type="domain" description="HTH merR-type" evidence="2">
    <location>
        <begin position="1"/>
        <end position="48"/>
    </location>
</feature>
<dbReference type="EMBL" id="JACSQW010000006">
    <property type="protein sequence ID" value="MBD7894744.1"/>
    <property type="molecule type" value="Genomic_DNA"/>
</dbReference>
<evidence type="ECO:0000313" key="3">
    <source>
        <dbReference type="EMBL" id="MBD7894744.1"/>
    </source>
</evidence>
<evidence type="ECO:0000259" key="2">
    <source>
        <dbReference type="PROSITE" id="PS50937"/>
    </source>
</evidence>
<name>A0ABR8PBS3_9LACO</name>
<accession>A0ABR8PBS3</accession>
<comment type="caution">
    <text evidence="3">The sequence shown here is derived from an EMBL/GenBank/DDBJ whole genome shotgun (WGS) entry which is preliminary data.</text>
</comment>
<dbReference type="Proteomes" id="UP000616837">
    <property type="component" value="Unassembled WGS sequence"/>
</dbReference>
<dbReference type="RefSeq" id="WP_191684110.1">
    <property type="nucleotide sequence ID" value="NZ_JACSQW010000006.1"/>
</dbReference>
<organism evidence="3 4">
    <name type="scientific">Limosilactobacillus avistercoris</name>
    <dbReference type="NCBI Taxonomy" id="2762243"/>
    <lineage>
        <taxon>Bacteria</taxon>
        <taxon>Bacillati</taxon>
        <taxon>Bacillota</taxon>
        <taxon>Bacilli</taxon>
        <taxon>Lactobacillales</taxon>
        <taxon>Lactobacillaceae</taxon>
        <taxon>Limosilactobacillus</taxon>
    </lineage>
</organism>
<gene>
    <name evidence="3" type="ORF">H9564_03280</name>
</gene>
<evidence type="ECO:0000256" key="1">
    <source>
        <dbReference type="SAM" id="MobiDB-lite"/>
    </source>
</evidence>
<feature type="region of interest" description="Disordered" evidence="1">
    <location>
        <begin position="184"/>
        <end position="215"/>
    </location>
</feature>
<dbReference type="PROSITE" id="PS50937">
    <property type="entry name" value="HTH_MERR_2"/>
    <property type="match status" value="1"/>
</dbReference>
<dbReference type="SUPFAM" id="SSF46955">
    <property type="entry name" value="Putative DNA-binding domain"/>
    <property type="match status" value="1"/>
</dbReference>
<sequence length="215" mass="23959">MYTVTDLSKKLKVSVKTIRRHLKNNGIQPVDKDGKTSLYDDHVLAILQDSINTKQSKHEAVVNAGVANIKKSTNTPAESVQVQEGLEQLDKSTHTLAGDEYAKAIANQVTEMLKSDTSVNKAISLLTVAVNRGRIIDQQHDELVAEIHRLDDKVDSLYDRLLHNMRNFNYRKMAKINAEEFMKMTSKQQDKGNGQASKQTKNKKKGSGQDKGQGA</sequence>
<keyword evidence="4" id="KW-1185">Reference proteome</keyword>
<feature type="compositionally biased region" description="Polar residues" evidence="1">
    <location>
        <begin position="185"/>
        <end position="199"/>
    </location>
</feature>
<evidence type="ECO:0000313" key="4">
    <source>
        <dbReference type="Proteomes" id="UP000616837"/>
    </source>
</evidence>
<dbReference type="InterPro" id="IPR000551">
    <property type="entry name" value="MerR-type_HTH_dom"/>
</dbReference>
<reference evidence="3 4" key="1">
    <citation type="submission" date="2020-08" db="EMBL/GenBank/DDBJ databases">
        <title>A Genomic Blueprint of the Chicken Gut Microbiome.</title>
        <authorList>
            <person name="Gilroy R."/>
            <person name="Ravi A."/>
            <person name="Getino M."/>
            <person name="Pursley I."/>
            <person name="Horton D.L."/>
            <person name="Alikhan N.-F."/>
            <person name="Baker D."/>
            <person name="Gharbi K."/>
            <person name="Hall N."/>
            <person name="Watson M."/>
            <person name="Adriaenssens E.M."/>
            <person name="Foster-Nyarko E."/>
            <person name="Jarju S."/>
            <person name="Secka A."/>
            <person name="Antonio M."/>
            <person name="Oren A."/>
            <person name="Chaudhuri R."/>
            <person name="La Ragione R.M."/>
            <person name="Hildebrand F."/>
            <person name="Pallen M.J."/>
        </authorList>
    </citation>
    <scope>NUCLEOTIDE SEQUENCE [LARGE SCALE GENOMIC DNA]</scope>
    <source>
        <strain evidence="3 4">Sa3CUN2</strain>
    </source>
</reference>
<dbReference type="InterPro" id="IPR009061">
    <property type="entry name" value="DNA-bd_dom_put_sf"/>
</dbReference>
<protein>
    <submittedName>
        <fullName evidence="3">Helix-turn-helix transcriptional regulator</fullName>
    </submittedName>
</protein>